<reference evidence="1" key="2">
    <citation type="journal article" date="2015" name="Data Brief">
        <title>Shoot transcriptome of the giant reed, Arundo donax.</title>
        <authorList>
            <person name="Barrero R.A."/>
            <person name="Guerrero F.D."/>
            <person name="Moolhuijzen P."/>
            <person name="Goolsby J.A."/>
            <person name="Tidwell J."/>
            <person name="Bellgard S.E."/>
            <person name="Bellgard M.I."/>
        </authorList>
    </citation>
    <scope>NUCLEOTIDE SEQUENCE</scope>
    <source>
        <tissue evidence="1">Shoot tissue taken approximately 20 cm above the soil surface</tissue>
    </source>
</reference>
<dbReference type="AlphaFoldDB" id="A0A0A9H082"/>
<dbReference type="EMBL" id="GBRH01171608">
    <property type="protein sequence ID" value="JAE26288.1"/>
    <property type="molecule type" value="Transcribed_RNA"/>
</dbReference>
<organism evidence="1">
    <name type="scientific">Arundo donax</name>
    <name type="common">Giant reed</name>
    <name type="synonym">Donax arundinaceus</name>
    <dbReference type="NCBI Taxonomy" id="35708"/>
    <lineage>
        <taxon>Eukaryota</taxon>
        <taxon>Viridiplantae</taxon>
        <taxon>Streptophyta</taxon>
        <taxon>Embryophyta</taxon>
        <taxon>Tracheophyta</taxon>
        <taxon>Spermatophyta</taxon>
        <taxon>Magnoliopsida</taxon>
        <taxon>Liliopsida</taxon>
        <taxon>Poales</taxon>
        <taxon>Poaceae</taxon>
        <taxon>PACMAD clade</taxon>
        <taxon>Arundinoideae</taxon>
        <taxon>Arundineae</taxon>
        <taxon>Arundo</taxon>
    </lineage>
</organism>
<name>A0A0A9H082_ARUDO</name>
<evidence type="ECO:0000313" key="1">
    <source>
        <dbReference type="EMBL" id="JAE26288.1"/>
    </source>
</evidence>
<sequence length="18" mass="2179">MKKTILLPSPVRCIYRYP</sequence>
<accession>A0A0A9H082</accession>
<proteinExistence type="predicted"/>
<reference evidence="1" key="1">
    <citation type="submission" date="2014-09" db="EMBL/GenBank/DDBJ databases">
        <authorList>
            <person name="Magalhaes I.L.F."/>
            <person name="Oliveira U."/>
            <person name="Santos F.R."/>
            <person name="Vidigal T.H.D.A."/>
            <person name="Brescovit A.D."/>
            <person name="Santos A.J."/>
        </authorList>
    </citation>
    <scope>NUCLEOTIDE SEQUENCE</scope>
    <source>
        <tissue evidence="1">Shoot tissue taken approximately 20 cm above the soil surface</tissue>
    </source>
</reference>
<protein>
    <submittedName>
        <fullName evidence="1">Uncharacterized protein</fullName>
    </submittedName>
</protein>